<dbReference type="HOGENOM" id="CLU_1915498_0_0_5"/>
<dbReference type="EnsemblBacteria" id="ABC24056">
    <property type="protein sequence ID" value="ABC24056"/>
    <property type="gene ID" value="Rru_A3261"/>
</dbReference>
<evidence type="ECO:0000313" key="3">
    <source>
        <dbReference type="Proteomes" id="UP000001929"/>
    </source>
</evidence>
<evidence type="ECO:0000256" key="1">
    <source>
        <dbReference type="SAM" id="MobiDB-lite"/>
    </source>
</evidence>
<dbReference type="Proteomes" id="UP000001929">
    <property type="component" value="Chromosome"/>
</dbReference>
<dbReference type="KEGG" id="rru:Rru_A3261"/>
<reference evidence="2 3" key="1">
    <citation type="journal article" date="2011" name="Stand. Genomic Sci.">
        <title>Complete genome sequence of Rhodospirillum rubrum type strain (S1).</title>
        <authorList>
            <person name="Munk A.C."/>
            <person name="Copeland A."/>
            <person name="Lucas S."/>
            <person name="Lapidus A."/>
            <person name="Del Rio T.G."/>
            <person name="Barry K."/>
            <person name="Detter J.C."/>
            <person name="Hammon N."/>
            <person name="Israni S."/>
            <person name="Pitluck S."/>
            <person name="Brettin T."/>
            <person name="Bruce D."/>
            <person name="Han C."/>
            <person name="Tapia R."/>
            <person name="Gilna P."/>
            <person name="Schmutz J."/>
            <person name="Larimer F."/>
            <person name="Land M."/>
            <person name="Kyrpides N.C."/>
            <person name="Mavromatis K."/>
            <person name="Richardson P."/>
            <person name="Rohde M."/>
            <person name="Goker M."/>
            <person name="Klenk H.P."/>
            <person name="Zhang Y."/>
            <person name="Roberts G.P."/>
            <person name="Reslewic S."/>
            <person name="Schwartz D.C."/>
        </authorList>
    </citation>
    <scope>NUCLEOTIDE SEQUENCE [LARGE SCALE GENOMIC DNA]</scope>
    <source>
        <strain evidence="3">ATCC 11170 / ATH 1.1.1 / DSM 467 / LMG 4362 / NCIMB 8255 / S1</strain>
    </source>
</reference>
<keyword evidence="3" id="KW-1185">Reference proteome</keyword>
<dbReference type="RefSeq" id="WP_011391009.1">
    <property type="nucleotide sequence ID" value="NC_007643.1"/>
</dbReference>
<accession>Q2RP89</accession>
<dbReference type="eggNOG" id="ENOG502ZWIX">
    <property type="taxonomic scope" value="Bacteria"/>
</dbReference>
<name>Q2RP89_RHORT</name>
<evidence type="ECO:0000313" key="2">
    <source>
        <dbReference type="EMBL" id="ABC24056.1"/>
    </source>
</evidence>
<protein>
    <submittedName>
        <fullName evidence="2">Uncharacterized protein</fullName>
    </submittedName>
</protein>
<feature type="region of interest" description="Disordered" evidence="1">
    <location>
        <begin position="85"/>
        <end position="105"/>
    </location>
</feature>
<dbReference type="STRING" id="269796.Rru_A3261"/>
<proteinExistence type="predicted"/>
<gene>
    <name evidence="2" type="ordered locus">Rru_A3261</name>
</gene>
<dbReference type="PATRIC" id="fig|269796.9.peg.3377"/>
<organism evidence="2 3">
    <name type="scientific">Rhodospirillum rubrum (strain ATCC 11170 / ATH 1.1.1 / DSM 467 / LMG 4362 / NCIMB 8255 / S1)</name>
    <dbReference type="NCBI Taxonomy" id="269796"/>
    <lineage>
        <taxon>Bacteria</taxon>
        <taxon>Pseudomonadati</taxon>
        <taxon>Pseudomonadota</taxon>
        <taxon>Alphaproteobacteria</taxon>
        <taxon>Rhodospirillales</taxon>
        <taxon>Rhodospirillaceae</taxon>
        <taxon>Rhodospirillum</taxon>
    </lineage>
</organism>
<sequence length="132" mass="14038">MTLFLHITGPNAQALAAEVEAFFAEVIGTPVERRSLPKDDVIYRSDPLAVAALVLAIPGALVATLDLAQRARLGERIDRLRDRLRGKADSADRVSLSGGAGPDLDLIAAPRDAVIDRLEQTSGDRVQSPSGK</sequence>
<dbReference type="AlphaFoldDB" id="Q2RP89"/>
<dbReference type="EMBL" id="CP000230">
    <property type="protein sequence ID" value="ABC24056.1"/>
    <property type="molecule type" value="Genomic_DNA"/>
</dbReference>